<evidence type="ECO:0000313" key="2">
    <source>
        <dbReference type="EMBL" id="MDQ0159461.1"/>
    </source>
</evidence>
<evidence type="ECO:0000256" key="1">
    <source>
        <dbReference type="SAM" id="Phobius"/>
    </source>
</evidence>
<comment type="caution">
    <text evidence="2">The sequence shown here is derived from an EMBL/GenBank/DDBJ whole genome shotgun (WGS) entry which is preliminary data.</text>
</comment>
<dbReference type="RefSeq" id="WP_306975958.1">
    <property type="nucleotide sequence ID" value="NZ_JAUSTQ010000004.1"/>
</dbReference>
<evidence type="ECO:0000313" key="3">
    <source>
        <dbReference type="Proteomes" id="UP001224359"/>
    </source>
</evidence>
<feature type="transmembrane region" description="Helical" evidence="1">
    <location>
        <begin position="40"/>
        <end position="70"/>
    </location>
</feature>
<protein>
    <submittedName>
        <fullName evidence="2">Membrane protein</fullName>
    </submittedName>
</protein>
<dbReference type="EMBL" id="JAUSTQ010000004">
    <property type="protein sequence ID" value="MDQ0159461.1"/>
    <property type="molecule type" value="Genomic_DNA"/>
</dbReference>
<reference evidence="2 3" key="1">
    <citation type="submission" date="2023-07" db="EMBL/GenBank/DDBJ databases">
        <title>Genomic Encyclopedia of Type Strains, Phase IV (KMG-IV): sequencing the most valuable type-strain genomes for metagenomic binning, comparative biology and taxonomic classification.</title>
        <authorList>
            <person name="Goeker M."/>
        </authorList>
    </citation>
    <scope>NUCLEOTIDE SEQUENCE [LARGE SCALE GENOMIC DNA]</scope>
    <source>
        <strain evidence="2 3">DSM 16460</strain>
    </source>
</reference>
<dbReference type="Proteomes" id="UP001224359">
    <property type="component" value="Unassembled WGS sequence"/>
</dbReference>
<proteinExistence type="predicted"/>
<feature type="transmembrane region" description="Helical" evidence="1">
    <location>
        <begin position="102"/>
        <end position="129"/>
    </location>
</feature>
<keyword evidence="3" id="KW-1185">Reference proteome</keyword>
<keyword evidence="1" id="KW-1133">Transmembrane helix</keyword>
<gene>
    <name evidence="2" type="ORF">J2S77_001425</name>
</gene>
<keyword evidence="1" id="KW-0812">Transmembrane</keyword>
<sequence>MFRGMVQDVLNYLDGVNEFIQTIGVFILSLIPFVESPGGAAIGILVGLPVIWALVISVIGNWLSIMAIVIPYNAWLVRYRNSDQRGFIHRRTSRAKARYEKYGVPGVALLAPLIASGHIAAFGSLAAGANKSTVVFWHVVSIIVWGVIGAALGFYLKTDVFS</sequence>
<feature type="transmembrane region" description="Helical" evidence="1">
    <location>
        <begin position="12"/>
        <end position="34"/>
    </location>
</feature>
<dbReference type="InterPro" id="IPR009577">
    <property type="entry name" value="Sm_multidrug_ex"/>
</dbReference>
<dbReference type="Pfam" id="PF06695">
    <property type="entry name" value="Sm_multidrug_ex"/>
    <property type="match status" value="1"/>
</dbReference>
<organism evidence="2 3">
    <name type="scientific">Alkalibacillus salilacus</name>
    <dbReference type="NCBI Taxonomy" id="284582"/>
    <lineage>
        <taxon>Bacteria</taxon>
        <taxon>Bacillati</taxon>
        <taxon>Bacillota</taxon>
        <taxon>Bacilli</taxon>
        <taxon>Bacillales</taxon>
        <taxon>Bacillaceae</taxon>
        <taxon>Alkalibacillus</taxon>
    </lineage>
</organism>
<name>A0ABT9VES0_9BACI</name>
<accession>A0ABT9VES0</accession>
<keyword evidence="1" id="KW-0472">Membrane</keyword>
<feature type="transmembrane region" description="Helical" evidence="1">
    <location>
        <begin position="135"/>
        <end position="156"/>
    </location>
</feature>